<evidence type="ECO:0000313" key="2">
    <source>
        <dbReference type="Proteomes" id="UP000182412"/>
    </source>
</evidence>
<proteinExistence type="predicted"/>
<name>A0A1H0NKJ9_SELRU</name>
<accession>A0A1H0NKJ9</accession>
<dbReference type="EMBL" id="FNJQ01000003">
    <property type="protein sequence ID" value="SDO93068.1"/>
    <property type="molecule type" value="Genomic_DNA"/>
</dbReference>
<organism evidence="1 2">
    <name type="scientific">Selenomonas ruminantium</name>
    <dbReference type="NCBI Taxonomy" id="971"/>
    <lineage>
        <taxon>Bacteria</taxon>
        <taxon>Bacillati</taxon>
        <taxon>Bacillota</taxon>
        <taxon>Negativicutes</taxon>
        <taxon>Selenomonadales</taxon>
        <taxon>Selenomonadaceae</taxon>
        <taxon>Selenomonas</taxon>
    </lineage>
</organism>
<gene>
    <name evidence="1" type="ORF">SAMN05216366_103109</name>
</gene>
<dbReference type="AlphaFoldDB" id="A0A1H0NKJ9"/>
<dbReference type="OrthoDB" id="482771at2"/>
<dbReference type="Proteomes" id="UP000182412">
    <property type="component" value="Unassembled WGS sequence"/>
</dbReference>
<protein>
    <submittedName>
        <fullName evidence="1">CRISPR-associated protein Csx10</fullName>
    </submittedName>
</protein>
<reference evidence="1 2" key="1">
    <citation type="submission" date="2016-10" db="EMBL/GenBank/DDBJ databases">
        <authorList>
            <person name="de Groot N.N."/>
        </authorList>
    </citation>
    <scope>NUCLEOTIDE SEQUENCE [LARGE SCALE GENOMIC DNA]</scope>
    <source>
        <strain evidence="1 2">S137</strain>
    </source>
</reference>
<sequence>MRQMAIKIKTVSPVILSTRGNTDVMTATYDYFSGNVLRGILAGRYIQKAGLGKKAHENADFVELFFQKLRFVDAYPVNQTTGCRSMVMPLSLQKIKDGNSIIDLLQQDSEANYKPLRGFGSIEQGKIYSTEIQKNITLHMSRSDSGSQDGKERLAGRSIKGGIYNYESIAPGQSFEGYIFGNQEALEKLMKVLQENVWLAHVGRSQYTQYGSCSIELGEIEDLPVAQKAEGRSVCLRLETPLLLAGLSNDAQEGLNEFARAMNECCQREAFHIQSGKRKIFSKAEKVDSFVGVWGMKCPRLNALAAGTIFIIQKEDDWNDEDWKHLIRLCYEGIGLRTEEGYGQVRVWQCPKLKYAKTPDKVRPARQAVKSSQVSKYAQEIVKKKMREAVRLFAAEDVEQARKYFPQDANHLFARLDSMLDEKSAYCRSNMQNSLEAEKGGESTPLTRMLRKVEVSGTSLGELLENAPLAQMPYNNQKHDWQSVLSPKIHEVLADIDDKLSLEELKTNDKLFYEYWHWFFRNGRKAEKLERWWDDE</sequence>
<evidence type="ECO:0000313" key="1">
    <source>
        <dbReference type="EMBL" id="SDO93068.1"/>
    </source>
</evidence>